<dbReference type="InterPro" id="IPR036010">
    <property type="entry name" value="2Fe-2S_ferredoxin-like_sf"/>
</dbReference>
<feature type="domain" description="FAD-binding PCMH-type" evidence="7">
    <location>
        <begin position="183"/>
        <end position="356"/>
    </location>
</feature>
<dbReference type="SMART" id="SM01092">
    <property type="entry name" value="CO_deh_flav_C"/>
    <property type="match status" value="1"/>
</dbReference>
<dbReference type="Gene3D" id="3.30.465.10">
    <property type="match status" value="1"/>
</dbReference>
<keyword evidence="9" id="KW-1185">Reference proteome</keyword>
<name>A0ABT4UH05_9BACT</name>
<evidence type="ECO:0000256" key="1">
    <source>
        <dbReference type="ARBA" id="ARBA00022630"/>
    </source>
</evidence>
<dbReference type="PANTHER" id="PTHR45444">
    <property type="entry name" value="XANTHINE DEHYDROGENASE"/>
    <property type="match status" value="1"/>
</dbReference>
<evidence type="ECO:0000259" key="6">
    <source>
        <dbReference type="PROSITE" id="PS51085"/>
    </source>
</evidence>
<dbReference type="SUPFAM" id="SSF54292">
    <property type="entry name" value="2Fe-2S ferredoxin-like"/>
    <property type="match status" value="1"/>
</dbReference>
<evidence type="ECO:0000313" key="8">
    <source>
        <dbReference type="EMBL" id="MDA3614063.1"/>
    </source>
</evidence>
<dbReference type="PANTHER" id="PTHR45444:SF3">
    <property type="entry name" value="XANTHINE DEHYDROGENASE"/>
    <property type="match status" value="1"/>
</dbReference>
<dbReference type="InterPro" id="IPR036683">
    <property type="entry name" value="CO_DH_flav_C_dom_sf"/>
</dbReference>
<dbReference type="InterPro" id="IPR006058">
    <property type="entry name" value="2Fe2S_fd_BS"/>
</dbReference>
<dbReference type="InterPro" id="IPR005107">
    <property type="entry name" value="CO_DH_flav_C"/>
</dbReference>
<dbReference type="Gene3D" id="1.10.150.120">
    <property type="entry name" value="[2Fe-2S]-binding domain"/>
    <property type="match status" value="1"/>
</dbReference>
<dbReference type="RefSeq" id="WP_407030391.1">
    <property type="nucleotide sequence ID" value="NZ_JAQGEF010000004.1"/>
</dbReference>
<dbReference type="Gene3D" id="3.10.20.30">
    <property type="match status" value="1"/>
</dbReference>
<evidence type="ECO:0000256" key="4">
    <source>
        <dbReference type="ARBA" id="ARBA00023002"/>
    </source>
</evidence>
<dbReference type="InterPro" id="IPR036318">
    <property type="entry name" value="FAD-bd_PCMH-like_sf"/>
</dbReference>
<comment type="caution">
    <text evidence="8">The sequence shown here is derived from an EMBL/GenBank/DDBJ whole genome shotgun (WGS) entry which is preliminary data.</text>
</comment>
<dbReference type="Gene3D" id="3.30.390.50">
    <property type="entry name" value="CO dehydrogenase flavoprotein, C-terminal domain"/>
    <property type="match status" value="1"/>
</dbReference>
<dbReference type="CDD" id="cd00207">
    <property type="entry name" value="fer2"/>
    <property type="match status" value="1"/>
</dbReference>
<dbReference type="InterPro" id="IPR002346">
    <property type="entry name" value="Mopterin_DH_FAD-bd"/>
</dbReference>
<dbReference type="SUPFAM" id="SSF55447">
    <property type="entry name" value="CO dehydrogenase flavoprotein C-terminal domain-like"/>
    <property type="match status" value="1"/>
</dbReference>
<dbReference type="Pfam" id="PF00941">
    <property type="entry name" value="FAD_binding_5"/>
    <property type="match status" value="1"/>
</dbReference>
<dbReference type="InterPro" id="IPR012675">
    <property type="entry name" value="Beta-grasp_dom_sf"/>
</dbReference>
<dbReference type="InterPro" id="IPR016208">
    <property type="entry name" value="Ald_Oxase/xanthine_DH-like"/>
</dbReference>
<keyword evidence="5" id="KW-0408">Iron</keyword>
<dbReference type="InterPro" id="IPR001041">
    <property type="entry name" value="2Fe-2S_ferredoxin-type"/>
</dbReference>
<dbReference type="Proteomes" id="UP001210231">
    <property type="component" value="Unassembled WGS sequence"/>
</dbReference>
<keyword evidence="4" id="KW-0560">Oxidoreductase</keyword>
<dbReference type="Pfam" id="PF03450">
    <property type="entry name" value="CO_deh_flav_C"/>
    <property type="match status" value="1"/>
</dbReference>
<feature type="domain" description="2Fe-2S ferredoxin-type" evidence="6">
    <location>
        <begin position="1"/>
        <end position="85"/>
    </location>
</feature>
<evidence type="ECO:0000259" key="7">
    <source>
        <dbReference type="PROSITE" id="PS51387"/>
    </source>
</evidence>
<keyword evidence="2" id="KW-0479">Metal-binding</keyword>
<reference evidence="8 9" key="1">
    <citation type="submission" date="2022-12" db="EMBL/GenBank/DDBJ databases">
        <title>Chitinophagaceae gen. sp. nov., a new member of the family Chitinophagaceae, isolated from soil in a chemical factory.</title>
        <authorList>
            <person name="Ke Z."/>
        </authorList>
    </citation>
    <scope>NUCLEOTIDE SEQUENCE [LARGE SCALE GENOMIC DNA]</scope>
    <source>
        <strain evidence="8 9">LY-5</strain>
    </source>
</reference>
<sequence length="465" mass="50891">MIQFIINNKPVNTGHNPNTPLLEFIRYNLNLKGTKTGCNEGDCGACTVLIGELQNGGNIKYQSQTSCLTPLGNVHGKHVVTVEGISPAKSPQQLQNRPLSPVQEAMCNNYATQCGFCTPGFVMSMTGHCLSEQSNTSANLKVAIDGNICRCTGYHSIMRACKELEARFPEKTAFGSPVEFAVENNIVPEYFKNIPGEIVALHGALKTLDLQGQRVGGGTDIYVQKHDTVKRISLDFAGLQNIPAIEISNGKVVMSSATTVTHLREHEGFSRLFPSFIKHSKLVSSTQIRNMATIAGNFINASPIGDFTAFFLALNATVIFDSDRRVALNKLYLGYKKLDKSAEERIAAIEFPLPSSHSFFNFEKVSKRQHLDIASANSACLMVVEDMVITDICISAGGVGPTPMVLNKTCAFLKDKALTDAVIDEALVITQSEIAPISDARGTEQYKRLLINQLIKAHFIEYRKR</sequence>
<dbReference type="InterPro" id="IPR002888">
    <property type="entry name" value="2Fe-2S-bd"/>
</dbReference>
<keyword evidence="1" id="KW-0285">Flavoprotein</keyword>
<evidence type="ECO:0000256" key="3">
    <source>
        <dbReference type="ARBA" id="ARBA00022827"/>
    </source>
</evidence>
<dbReference type="Pfam" id="PF01799">
    <property type="entry name" value="Fer2_2"/>
    <property type="match status" value="1"/>
</dbReference>
<dbReference type="PROSITE" id="PS51387">
    <property type="entry name" value="FAD_PCMH"/>
    <property type="match status" value="1"/>
</dbReference>
<dbReference type="SUPFAM" id="SSF56176">
    <property type="entry name" value="FAD-binding/transporter-associated domain-like"/>
    <property type="match status" value="1"/>
</dbReference>
<dbReference type="InterPro" id="IPR036884">
    <property type="entry name" value="2Fe-2S-bd_dom_sf"/>
</dbReference>
<accession>A0ABT4UH05</accession>
<dbReference type="InterPro" id="IPR016166">
    <property type="entry name" value="FAD-bd_PCMH"/>
</dbReference>
<evidence type="ECO:0000256" key="2">
    <source>
        <dbReference type="ARBA" id="ARBA00022723"/>
    </source>
</evidence>
<dbReference type="SUPFAM" id="SSF47741">
    <property type="entry name" value="CO dehydrogenase ISP C-domain like"/>
    <property type="match status" value="1"/>
</dbReference>
<dbReference type="PROSITE" id="PS51085">
    <property type="entry name" value="2FE2S_FER_2"/>
    <property type="match status" value="1"/>
</dbReference>
<gene>
    <name evidence="8" type="ORF">O3P16_04545</name>
</gene>
<dbReference type="InterPro" id="IPR016169">
    <property type="entry name" value="FAD-bd_PCMH_sub2"/>
</dbReference>
<organism evidence="8 9">
    <name type="scientific">Polluticaenibacter yanchengensis</name>
    <dbReference type="NCBI Taxonomy" id="3014562"/>
    <lineage>
        <taxon>Bacteria</taxon>
        <taxon>Pseudomonadati</taxon>
        <taxon>Bacteroidota</taxon>
        <taxon>Chitinophagia</taxon>
        <taxon>Chitinophagales</taxon>
        <taxon>Chitinophagaceae</taxon>
        <taxon>Polluticaenibacter</taxon>
    </lineage>
</organism>
<dbReference type="Pfam" id="PF00111">
    <property type="entry name" value="Fer2"/>
    <property type="match status" value="1"/>
</dbReference>
<evidence type="ECO:0000256" key="5">
    <source>
        <dbReference type="ARBA" id="ARBA00023004"/>
    </source>
</evidence>
<proteinExistence type="predicted"/>
<dbReference type="EMBL" id="JAQGEF010000004">
    <property type="protein sequence ID" value="MDA3614063.1"/>
    <property type="molecule type" value="Genomic_DNA"/>
</dbReference>
<keyword evidence="3" id="KW-0274">FAD</keyword>
<protein>
    <submittedName>
        <fullName evidence="8">FAD binding domain-containing protein</fullName>
    </submittedName>
</protein>
<evidence type="ECO:0000313" key="9">
    <source>
        <dbReference type="Proteomes" id="UP001210231"/>
    </source>
</evidence>
<dbReference type="PROSITE" id="PS00197">
    <property type="entry name" value="2FE2S_FER_1"/>
    <property type="match status" value="1"/>
</dbReference>